<dbReference type="Proteomes" id="UP001189429">
    <property type="component" value="Unassembled WGS sequence"/>
</dbReference>
<evidence type="ECO:0008006" key="3">
    <source>
        <dbReference type="Google" id="ProtNLM"/>
    </source>
</evidence>
<evidence type="ECO:0000313" key="2">
    <source>
        <dbReference type="Proteomes" id="UP001189429"/>
    </source>
</evidence>
<protein>
    <recommendedName>
        <fullName evidence="3">RNA 3'-terminal-phosphate cyclase (ATP)</fullName>
    </recommendedName>
</protein>
<keyword evidence="2" id="KW-1185">Reference proteome</keyword>
<accession>A0ABN9U4A7</accession>
<dbReference type="EMBL" id="CAUYUJ010015416">
    <property type="protein sequence ID" value="CAK0853693.1"/>
    <property type="molecule type" value="Genomic_DNA"/>
</dbReference>
<gene>
    <name evidence="1" type="ORF">PCOR1329_LOCUS45073</name>
</gene>
<comment type="caution">
    <text evidence="1">The sequence shown here is derived from an EMBL/GenBank/DDBJ whole genome shotgun (WGS) entry which is preliminary data.</text>
</comment>
<organism evidence="1 2">
    <name type="scientific">Prorocentrum cordatum</name>
    <dbReference type="NCBI Taxonomy" id="2364126"/>
    <lineage>
        <taxon>Eukaryota</taxon>
        <taxon>Sar</taxon>
        <taxon>Alveolata</taxon>
        <taxon>Dinophyceae</taxon>
        <taxon>Prorocentrales</taxon>
        <taxon>Prorocentraceae</taxon>
        <taxon>Prorocentrum</taxon>
    </lineage>
</organism>
<proteinExistence type="predicted"/>
<evidence type="ECO:0000313" key="1">
    <source>
        <dbReference type="EMBL" id="CAK0853693.1"/>
    </source>
</evidence>
<name>A0ABN9U4A7_9DINO</name>
<reference evidence="1" key="1">
    <citation type="submission" date="2023-10" db="EMBL/GenBank/DDBJ databases">
        <authorList>
            <person name="Chen Y."/>
            <person name="Shah S."/>
            <person name="Dougan E. K."/>
            <person name="Thang M."/>
            <person name="Chan C."/>
        </authorList>
    </citation>
    <scope>NUCLEOTIDE SEQUENCE [LARGE SCALE GENOMIC DNA]</scope>
</reference>
<sequence>MQAGSGEVSVDQSLVMPRPPRGGGIGFRVFFESCAGDRALPLLGVATVHEPVERAELELSPPRERFGSSVGDSLDASLGLGAALLGGGSAVLAVSVTEVPLGSLQRALSRDGGTRTAHSALDCSVRALSRYGPVCSWMGLPGLVDLCGPAR</sequence>